<reference evidence="2 3" key="1">
    <citation type="submission" date="2017-11" db="EMBL/GenBank/DDBJ databases">
        <title>Rhodohalobacter 15182 sp. nov., isolated from a salt lake.</title>
        <authorList>
            <person name="Han S."/>
        </authorList>
    </citation>
    <scope>NUCLEOTIDE SEQUENCE [LARGE SCALE GENOMIC DNA]</scope>
    <source>
        <strain evidence="2 3">15182</strain>
    </source>
</reference>
<keyword evidence="3" id="KW-1185">Reference proteome</keyword>
<evidence type="ECO:0000313" key="2">
    <source>
        <dbReference type="EMBL" id="PKD43213.1"/>
    </source>
</evidence>
<sequence length="68" mass="7639">MVIIGIYYYLRGFLISYLIRDELSASGSAISGSSGYMNEFILVGMILVLFGYIIEEGSKIYEEQKLTV</sequence>
<dbReference type="EMBL" id="PISP01000003">
    <property type="protein sequence ID" value="PKD43213.1"/>
    <property type="molecule type" value="Genomic_DNA"/>
</dbReference>
<keyword evidence="1" id="KW-0472">Membrane</keyword>
<dbReference type="Proteomes" id="UP000233398">
    <property type="component" value="Unassembled WGS sequence"/>
</dbReference>
<protein>
    <recommendedName>
        <fullName evidence="4">DUF2975 domain-containing protein</fullName>
    </recommendedName>
</protein>
<keyword evidence="1" id="KW-1133">Transmembrane helix</keyword>
<keyword evidence="1" id="KW-0812">Transmembrane</keyword>
<dbReference type="AlphaFoldDB" id="A0A2N0VGA2"/>
<evidence type="ECO:0000313" key="3">
    <source>
        <dbReference type="Proteomes" id="UP000233398"/>
    </source>
</evidence>
<gene>
    <name evidence="2" type="ORF">CWD77_11395</name>
</gene>
<name>A0A2N0VGA2_9BACT</name>
<comment type="caution">
    <text evidence="2">The sequence shown here is derived from an EMBL/GenBank/DDBJ whole genome shotgun (WGS) entry which is preliminary data.</text>
</comment>
<feature type="transmembrane region" description="Helical" evidence="1">
    <location>
        <begin position="36"/>
        <end position="54"/>
    </location>
</feature>
<accession>A0A2N0VGA2</accession>
<evidence type="ECO:0000256" key="1">
    <source>
        <dbReference type="SAM" id="Phobius"/>
    </source>
</evidence>
<organism evidence="2 3">
    <name type="scientific">Rhodohalobacter barkolensis</name>
    <dbReference type="NCBI Taxonomy" id="2053187"/>
    <lineage>
        <taxon>Bacteria</taxon>
        <taxon>Pseudomonadati</taxon>
        <taxon>Balneolota</taxon>
        <taxon>Balneolia</taxon>
        <taxon>Balneolales</taxon>
        <taxon>Balneolaceae</taxon>
        <taxon>Rhodohalobacter</taxon>
    </lineage>
</organism>
<proteinExistence type="predicted"/>
<evidence type="ECO:0008006" key="4">
    <source>
        <dbReference type="Google" id="ProtNLM"/>
    </source>
</evidence>